<organism evidence="2 3">
    <name type="scientific">Trifolium medium</name>
    <dbReference type="NCBI Taxonomy" id="97028"/>
    <lineage>
        <taxon>Eukaryota</taxon>
        <taxon>Viridiplantae</taxon>
        <taxon>Streptophyta</taxon>
        <taxon>Embryophyta</taxon>
        <taxon>Tracheophyta</taxon>
        <taxon>Spermatophyta</taxon>
        <taxon>Magnoliopsida</taxon>
        <taxon>eudicotyledons</taxon>
        <taxon>Gunneridae</taxon>
        <taxon>Pentapetalae</taxon>
        <taxon>rosids</taxon>
        <taxon>fabids</taxon>
        <taxon>Fabales</taxon>
        <taxon>Fabaceae</taxon>
        <taxon>Papilionoideae</taxon>
        <taxon>50 kb inversion clade</taxon>
        <taxon>NPAAA clade</taxon>
        <taxon>Hologalegina</taxon>
        <taxon>IRL clade</taxon>
        <taxon>Trifolieae</taxon>
        <taxon>Trifolium</taxon>
    </lineage>
</organism>
<feature type="non-terminal residue" evidence="2">
    <location>
        <position position="1"/>
    </location>
</feature>
<dbReference type="EMBL" id="LXQA010731959">
    <property type="protein sequence ID" value="MCI68177.1"/>
    <property type="molecule type" value="Genomic_DNA"/>
</dbReference>
<keyword evidence="3" id="KW-1185">Reference proteome</keyword>
<proteinExistence type="predicted"/>
<dbReference type="AlphaFoldDB" id="A0A392U5W1"/>
<protein>
    <submittedName>
        <fullName evidence="2">Uncharacterized protein</fullName>
    </submittedName>
</protein>
<reference evidence="2 3" key="1">
    <citation type="journal article" date="2018" name="Front. Plant Sci.">
        <title>Red Clover (Trifolium pratense) and Zigzag Clover (T. medium) - A Picture of Genomic Similarities and Differences.</title>
        <authorList>
            <person name="Dluhosova J."/>
            <person name="Istvanek J."/>
            <person name="Nedelnik J."/>
            <person name="Repkova J."/>
        </authorList>
    </citation>
    <scope>NUCLEOTIDE SEQUENCE [LARGE SCALE GENOMIC DNA]</scope>
    <source>
        <strain evidence="3">cv. 10/8</strain>
        <tissue evidence="2">Leaf</tissue>
    </source>
</reference>
<feature type="region of interest" description="Disordered" evidence="1">
    <location>
        <begin position="1"/>
        <end position="36"/>
    </location>
</feature>
<evidence type="ECO:0000256" key="1">
    <source>
        <dbReference type="SAM" id="MobiDB-lite"/>
    </source>
</evidence>
<accession>A0A392U5W1</accession>
<evidence type="ECO:0000313" key="2">
    <source>
        <dbReference type="EMBL" id="MCI68177.1"/>
    </source>
</evidence>
<feature type="compositionally biased region" description="Basic and acidic residues" evidence="1">
    <location>
        <begin position="7"/>
        <end position="30"/>
    </location>
</feature>
<name>A0A392U5W1_9FABA</name>
<dbReference type="Proteomes" id="UP000265520">
    <property type="component" value="Unassembled WGS sequence"/>
</dbReference>
<comment type="caution">
    <text evidence="2">The sequence shown here is derived from an EMBL/GenBank/DDBJ whole genome shotgun (WGS) entry which is preliminary data.</text>
</comment>
<evidence type="ECO:0000313" key="3">
    <source>
        <dbReference type="Proteomes" id="UP000265520"/>
    </source>
</evidence>
<sequence>ISQLRVAQRDEHMKVRDAPYESAQRADGRDNLMLNP</sequence>